<dbReference type="EMBL" id="CAJVPM010019304">
    <property type="protein sequence ID" value="CAG8629165.1"/>
    <property type="molecule type" value="Genomic_DNA"/>
</dbReference>
<accession>A0ACA9N590</accession>
<comment type="caution">
    <text evidence="1">The sequence shown here is derived from an EMBL/GenBank/DDBJ whole genome shotgun (WGS) entry which is preliminary data.</text>
</comment>
<gene>
    <name evidence="1" type="ORF">SCALOS_LOCUS7906</name>
</gene>
<name>A0ACA9N590_9GLOM</name>
<feature type="non-terminal residue" evidence="1">
    <location>
        <position position="105"/>
    </location>
</feature>
<organism evidence="1 2">
    <name type="scientific">Scutellospora calospora</name>
    <dbReference type="NCBI Taxonomy" id="85575"/>
    <lineage>
        <taxon>Eukaryota</taxon>
        <taxon>Fungi</taxon>
        <taxon>Fungi incertae sedis</taxon>
        <taxon>Mucoromycota</taxon>
        <taxon>Glomeromycotina</taxon>
        <taxon>Glomeromycetes</taxon>
        <taxon>Diversisporales</taxon>
        <taxon>Gigasporaceae</taxon>
        <taxon>Scutellospora</taxon>
    </lineage>
</organism>
<reference evidence="1" key="1">
    <citation type="submission" date="2021-06" db="EMBL/GenBank/DDBJ databases">
        <authorList>
            <person name="Kallberg Y."/>
            <person name="Tangrot J."/>
            <person name="Rosling A."/>
        </authorList>
    </citation>
    <scope>NUCLEOTIDE SEQUENCE</scope>
    <source>
        <strain evidence="1">AU212A</strain>
    </source>
</reference>
<sequence>EVFLLFSLSISFTTSKVTSKVASKVTSKAASKVASKVTSKDSLTKSVSTVDKFLLSIYNKIIILTKDNTLLLTDYSIVFKVSKETDADTQLADAYDFIKFKTEYL</sequence>
<proteinExistence type="predicted"/>
<evidence type="ECO:0000313" key="2">
    <source>
        <dbReference type="Proteomes" id="UP000789860"/>
    </source>
</evidence>
<keyword evidence="2" id="KW-1185">Reference proteome</keyword>
<evidence type="ECO:0000313" key="1">
    <source>
        <dbReference type="EMBL" id="CAG8629165.1"/>
    </source>
</evidence>
<feature type="non-terminal residue" evidence="1">
    <location>
        <position position="1"/>
    </location>
</feature>
<dbReference type="Proteomes" id="UP000789860">
    <property type="component" value="Unassembled WGS sequence"/>
</dbReference>
<protein>
    <submittedName>
        <fullName evidence="1">10220_t:CDS:1</fullName>
    </submittedName>
</protein>